<organism evidence="1 2">
    <name type="scientific">Saccharopolyspora phatthalungensis</name>
    <dbReference type="NCBI Taxonomy" id="664693"/>
    <lineage>
        <taxon>Bacteria</taxon>
        <taxon>Bacillati</taxon>
        <taxon>Actinomycetota</taxon>
        <taxon>Actinomycetes</taxon>
        <taxon>Pseudonocardiales</taxon>
        <taxon>Pseudonocardiaceae</taxon>
        <taxon>Saccharopolyspora</taxon>
    </lineage>
</organism>
<evidence type="ECO:0000313" key="2">
    <source>
        <dbReference type="Proteomes" id="UP000584374"/>
    </source>
</evidence>
<sequence length="70" mass="7924">MSTILMSRTPSHLMVGAIALFRVTFAPFPAVAEHDADYGRKSAPRWLRAFPQGVAALRRSVRWRFLDPLI</sequence>
<dbReference type="RefSeq" id="WP_184724035.1">
    <property type="nucleotide sequence ID" value="NZ_JACHIW010000001.1"/>
</dbReference>
<accession>A0A840Q048</accession>
<reference evidence="1 2" key="1">
    <citation type="submission" date="2020-08" db="EMBL/GenBank/DDBJ databases">
        <title>Sequencing the genomes of 1000 actinobacteria strains.</title>
        <authorList>
            <person name="Klenk H.-P."/>
        </authorList>
    </citation>
    <scope>NUCLEOTIDE SEQUENCE [LARGE SCALE GENOMIC DNA]</scope>
    <source>
        <strain evidence="1 2">DSM 45584</strain>
    </source>
</reference>
<keyword evidence="2" id="KW-1185">Reference proteome</keyword>
<name>A0A840Q048_9PSEU</name>
<dbReference type="EMBL" id="JACHIW010000001">
    <property type="protein sequence ID" value="MBB5153350.1"/>
    <property type="molecule type" value="Genomic_DNA"/>
</dbReference>
<proteinExistence type="predicted"/>
<evidence type="ECO:0000313" key="1">
    <source>
        <dbReference type="EMBL" id="MBB5153350.1"/>
    </source>
</evidence>
<dbReference type="Proteomes" id="UP000584374">
    <property type="component" value="Unassembled WGS sequence"/>
</dbReference>
<protein>
    <submittedName>
        <fullName evidence="1">Uncharacterized protein</fullName>
    </submittedName>
</protein>
<comment type="caution">
    <text evidence="1">The sequence shown here is derived from an EMBL/GenBank/DDBJ whole genome shotgun (WGS) entry which is preliminary data.</text>
</comment>
<dbReference type="AlphaFoldDB" id="A0A840Q048"/>
<gene>
    <name evidence="1" type="ORF">BJ970_000884</name>
</gene>